<reference evidence="1 2" key="1">
    <citation type="submission" date="2016-10" db="EMBL/GenBank/DDBJ databases">
        <authorList>
            <person name="de Groot N.N."/>
        </authorList>
    </citation>
    <scope>NUCLEOTIDE SEQUENCE [LARGE SCALE GENOMIC DNA]</scope>
    <source>
        <strain evidence="1 2">CGMCC 4.5598</strain>
    </source>
</reference>
<dbReference type="STRING" id="568860.SAMN05421811_103303"/>
<dbReference type="Proteomes" id="UP000199361">
    <property type="component" value="Unassembled WGS sequence"/>
</dbReference>
<name>A0A1I0F2U0_9ACTN</name>
<organism evidence="1 2">
    <name type="scientific">Nonomuraea wenchangensis</name>
    <dbReference type="NCBI Taxonomy" id="568860"/>
    <lineage>
        <taxon>Bacteria</taxon>
        <taxon>Bacillati</taxon>
        <taxon>Actinomycetota</taxon>
        <taxon>Actinomycetes</taxon>
        <taxon>Streptosporangiales</taxon>
        <taxon>Streptosporangiaceae</taxon>
        <taxon>Nonomuraea</taxon>
    </lineage>
</organism>
<dbReference type="EMBL" id="FOHX01000003">
    <property type="protein sequence ID" value="SET52327.1"/>
    <property type="molecule type" value="Genomic_DNA"/>
</dbReference>
<protein>
    <submittedName>
        <fullName evidence="1">Uncharacterized protein</fullName>
    </submittedName>
</protein>
<proteinExistence type="predicted"/>
<dbReference type="AlphaFoldDB" id="A0A1I0F2U0"/>
<accession>A0A1I0F2U0</accession>
<dbReference type="RefSeq" id="WP_091079597.1">
    <property type="nucleotide sequence ID" value="NZ_FOHX01000003.1"/>
</dbReference>
<keyword evidence="2" id="KW-1185">Reference proteome</keyword>
<gene>
    <name evidence="1" type="ORF">SAMN05421811_103303</name>
</gene>
<sequence length="81" mass="9340">MISEKRAKMLAIKYRSKVPFIIRLAEFSAALAAGVDRWDALRQLGFTNDATFYRYLRWEERLRDELAAPDDDTPSDEGDNA</sequence>
<evidence type="ECO:0000313" key="2">
    <source>
        <dbReference type="Proteomes" id="UP000199361"/>
    </source>
</evidence>
<evidence type="ECO:0000313" key="1">
    <source>
        <dbReference type="EMBL" id="SET52327.1"/>
    </source>
</evidence>